<evidence type="ECO:0008006" key="4">
    <source>
        <dbReference type="Google" id="ProtNLM"/>
    </source>
</evidence>
<feature type="region of interest" description="Disordered" evidence="1">
    <location>
        <begin position="168"/>
        <end position="202"/>
    </location>
</feature>
<dbReference type="CDD" id="cd00303">
    <property type="entry name" value="retropepsin_like"/>
    <property type="match status" value="1"/>
</dbReference>
<dbReference type="InterPro" id="IPR021109">
    <property type="entry name" value="Peptidase_aspartic_dom_sf"/>
</dbReference>
<dbReference type="Gramene" id="GBG73247">
    <property type="protein sequence ID" value="GBG73247"/>
    <property type="gene ID" value="CBR_g12965"/>
</dbReference>
<gene>
    <name evidence="2" type="ORF">CBR_g12965</name>
</gene>
<dbReference type="Gene3D" id="2.40.70.10">
    <property type="entry name" value="Acid Proteases"/>
    <property type="match status" value="1"/>
</dbReference>
<dbReference type="Proteomes" id="UP000265515">
    <property type="component" value="Unassembled WGS sequence"/>
</dbReference>
<dbReference type="Pfam" id="PF13650">
    <property type="entry name" value="Asp_protease_2"/>
    <property type="match status" value="1"/>
</dbReference>
<keyword evidence="3" id="KW-1185">Reference proteome</keyword>
<reference evidence="2 3" key="1">
    <citation type="journal article" date="2018" name="Cell">
        <title>The Chara Genome: Secondary Complexity and Implications for Plant Terrestrialization.</title>
        <authorList>
            <person name="Nishiyama T."/>
            <person name="Sakayama H."/>
            <person name="Vries J.D."/>
            <person name="Buschmann H."/>
            <person name="Saint-Marcoux D."/>
            <person name="Ullrich K.K."/>
            <person name="Haas F.B."/>
            <person name="Vanderstraeten L."/>
            <person name="Becker D."/>
            <person name="Lang D."/>
            <person name="Vosolsobe S."/>
            <person name="Rombauts S."/>
            <person name="Wilhelmsson P.K.I."/>
            <person name="Janitza P."/>
            <person name="Kern R."/>
            <person name="Heyl A."/>
            <person name="Rumpler F."/>
            <person name="Villalobos L.I.A.C."/>
            <person name="Clay J.M."/>
            <person name="Skokan R."/>
            <person name="Toyoda A."/>
            <person name="Suzuki Y."/>
            <person name="Kagoshima H."/>
            <person name="Schijlen E."/>
            <person name="Tajeshwar N."/>
            <person name="Catarino B."/>
            <person name="Hetherington A.J."/>
            <person name="Saltykova A."/>
            <person name="Bonnot C."/>
            <person name="Breuninger H."/>
            <person name="Symeonidi A."/>
            <person name="Radhakrishnan G.V."/>
            <person name="Van Nieuwerburgh F."/>
            <person name="Deforce D."/>
            <person name="Chang C."/>
            <person name="Karol K.G."/>
            <person name="Hedrich R."/>
            <person name="Ulvskov P."/>
            <person name="Glockner G."/>
            <person name="Delwiche C.F."/>
            <person name="Petrasek J."/>
            <person name="Van de Peer Y."/>
            <person name="Friml J."/>
            <person name="Beilby M."/>
            <person name="Dolan L."/>
            <person name="Kohara Y."/>
            <person name="Sugano S."/>
            <person name="Fujiyama A."/>
            <person name="Delaux P.-M."/>
            <person name="Quint M."/>
            <person name="TheiBen G."/>
            <person name="Hagemann M."/>
            <person name="Harholt J."/>
            <person name="Dunand C."/>
            <person name="Zachgo S."/>
            <person name="Langdale J."/>
            <person name="Maumus F."/>
            <person name="Straeten D.V.D."/>
            <person name="Gould S.B."/>
            <person name="Rensing S.A."/>
        </authorList>
    </citation>
    <scope>NUCLEOTIDE SEQUENCE [LARGE SCALE GENOMIC DNA]</scope>
    <source>
        <strain evidence="2 3">S276</strain>
    </source>
</reference>
<protein>
    <recommendedName>
        <fullName evidence="4">Peptidase A2 domain-containing protein</fullName>
    </recommendedName>
</protein>
<feature type="region of interest" description="Disordered" evidence="1">
    <location>
        <begin position="95"/>
        <end position="148"/>
    </location>
</feature>
<comment type="caution">
    <text evidence="2">The sequence shown here is derived from an EMBL/GenBank/DDBJ whole genome shotgun (WGS) entry which is preliminary data.</text>
</comment>
<dbReference type="AlphaFoldDB" id="A0A388KT67"/>
<name>A0A388KT67_CHABU</name>
<accession>A0A388KT67</accession>
<dbReference type="EMBL" id="BFEA01000179">
    <property type="protein sequence ID" value="GBG73247.1"/>
    <property type="molecule type" value="Genomic_DNA"/>
</dbReference>
<evidence type="ECO:0000313" key="2">
    <source>
        <dbReference type="EMBL" id="GBG73247.1"/>
    </source>
</evidence>
<sequence length="670" mass="75025">MRRVRLRGQVIEKFPLGEERGHELFNQCWESRKDTDFEWWACVGEFIKPLFSGQVGDVDRDLIRRCAQEGVRGISDLEIANLALTASEEKKLRDSWWTVTSEESGGESANEDSSEEKGGSEEEENSEDTADSREGDEPEGVAEAARGVPVESRWADLMDAKARLEEAREFPRDRQGYRPLRRGEEECQDRRDLREGRSVEAGGRPRRWVERGPEVVTGERCVMFMLHLPEEKRKEVLEKAPRDSANFEKVAEVVFTGGGVDVREYMKETLDMSLSNMRDTVAPLRRTLMQPMQCTLLEYLAASKSAKEELLSITRKVRVPLAGGPTVPVEGPAKEEVHTSLIIMEELPANFFSGEEAKKFYALGSGQLQAVVSGKKMRALVDNGSESTVCRDSIARELGLEIDRGVSMSMVVDDNKLQPAEGVCHSPVIEVASVEATVPIFSVKECSSELILGRTWLSAVHATTVDLSDGSQTLSIQSPDGIRVVLKTVDAQDERNRTSIARRKVSQSRVCRVRLAEVPLADRGPKGDQLEIEDVGDRIIINSMGYEKEDEEEEFGGVKKHKTVAEKVKPAAVSRDRTGEATISEEEITDIIRKKKEPEGQRITVDRLAKMDIRDGNLTEEEKGFIAMTLRGCDKAIAFDESERGRIDPRYAKPARIHTVSHVPWKDRPQ</sequence>
<evidence type="ECO:0000256" key="1">
    <source>
        <dbReference type="SAM" id="MobiDB-lite"/>
    </source>
</evidence>
<proteinExistence type="predicted"/>
<evidence type="ECO:0000313" key="3">
    <source>
        <dbReference type="Proteomes" id="UP000265515"/>
    </source>
</evidence>
<organism evidence="2 3">
    <name type="scientific">Chara braunii</name>
    <name type="common">Braun's stonewort</name>
    <dbReference type="NCBI Taxonomy" id="69332"/>
    <lineage>
        <taxon>Eukaryota</taxon>
        <taxon>Viridiplantae</taxon>
        <taxon>Streptophyta</taxon>
        <taxon>Charophyceae</taxon>
        <taxon>Charales</taxon>
        <taxon>Characeae</taxon>
        <taxon>Chara</taxon>
    </lineage>
</organism>
<dbReference type="OrthoDB" id="5596707at2759"/>
<feature type="compositionally biased region" description="Basic and acidic residues" evidence="1">
    <location>
        <begin position="168"/>
        <end position="198"/>
    </location>
</feature>
<dbReference type="SUPFAM" id="SSF50630">
    <property type="entry name" value="Acid proteases"/>
    <property type="match status" value="1"/>
</dbReference>